<feature type="compositionally biased region" description="Low complexity" evidence="1">
    <location>
        <begin position="180"/>
        <end position="190"/>
    </location>
</feature>
<dbReference type="GO" id="GO:0008270">
    <property type="term" value="F:zinc ion binding"/>
    <property type="evidence" value="ECO:0007669"/>
    <property type="project" value="InterPro"/>
</dbReference>
<dbReference type="AlphaFoldDB" id="A0A151WQJ1"/>
<name>A0A151WQJ1_9HYME</name>
<gene>
    <name evidence="2" type="ORF">ALC60_10793</name>
</gene>
<dbReference type="EMBL" id="KQ982829">
    <property type="protein sequence ID" value="KYQ50100.1"/>
    <property type="molecule type" value="Genomic_DNA"/>
</dbReference>
<feature type="non-terminal residue" evidence="2">
    <location>
        <position position="1"/>
    </location>
</feature>
<keyword evidence="3" id="KW-1185">Reference proteome</keyword>
<dbReference type="Gene3D" id="4.10.60.10">
    <property type="entry name" value="Zinc finger, CCHC-type"/>
    <property type="match status" value="1"/>
</dbReference>
<organism evidence="2 3">
    <name type="scientific">Mycetomoellerius zeteki</name>
    <dbReference type="NCBI Taxonomy" id="64791"/>
    <lineage>
        <taxon>Eukaryota</taxon>
        <taxon>Metazoa</taxon>
        <taxon>Ecdysozoa</taxon>
        <taxon>Arthropoda</taxon>
        <taxon>Hexapoda</taxon>
        <taxon>Insecta</taxon>
        <taxon>Pterygota</taxon>
        <taxon>Neoptera</taxon>
        <taxon>Endopterygota</taxon>
        <taxon>Hymenoptera</taxon>
        <taxon>Apocrita</taxon>
        <taxon>Aculeata</taxon>
        <taxon>Formicoidea</taxon>
        <taxon>Formicidae</taxon>
        <taxon>Myrmicinae</taxon>
        <taxon>Mycetomoellerius</taxon>
    </lineage>
</organism>
<dbReference type="SUPFAM" id="SSF57756">
    <property type="entry name" value="Retrovirus zinc finger-like domains"/>
    <property type="match status" value="1"/>
</dbReference>
<proteinExistence type="predicted"/>
<evidence type="ECO:0000256" key="1">
    <source>
        <dbReference type="SAM" id="MobiDB-lite"/>
    </source>
</evidence>
<feature type="region of interest" description="Disordered" evidence="1">
    <location>
        <begin position="180"/>
        <end position="199"/>
    </location>
</feature>
<dbReference type="GO" id="GO:0003676">
    <property type="term" value="F:nucleic acid binding"/>
    <property type="evidence" value="ECO:0007669"/>
    <property type="project" value="InterPro"/>
</dbReference>
<evidence type="ECO:0000313" key="3">
    <source>
        <dbReference type="Proteomes" id="UP000075809"/>
    </source>
</evidence>
<dbReference type="InterPro" id="IPR036875">
    <property type="entry name" value="Znf_CCHC_sf"/>
</dbReference>
<reference evidence="2 3" key="1">
    <citation type="submission" date="2015-09" db="EMBL/GenBank/DDBJ databases">
        <title>Trachymyrmex zeteki WGS genome.</title>
        <authorList>
            <person name="Nygaard S."/>
            <person name="Hu H."/>
            <person name="Boomsma J."/>
            <person name="Zhang G."/>
        </authorList>
    </citation>
    <scope>NUCLEOTIDE SEQUENCE [LARGE SCALE GENOMIC DNA]</scope>
    <source>
        <strain evidence="2">Tzet28-1</strain>
        <tissue evidence="2">Whole body</tissue>
    </source>
</reference>
<dbReference type="STRING" id="64791.A0A151WQJ1"/>
<evidence type="ECO:0000313" key="2">
    <source>
        <dbReference type="EMBL" id="KYQ50100.1"/>
    </source>
</evidence>
<sequence length="228" mass="25685">RTGVIKNVPLDISKETILKEFNSHTKIISARRLQRKVRKDGKDELLPSLSVLVKFQGQLLPCALSYIYVSFPVIPYIPRVLMCFSCLRFRHISADCKSTARCARCGQNRHDNQEDCEHLPSSSKCPMYIRQRQVYHYAALENVSYAEARSKLGISFRFFPLSSSPVPPLNDFPLLSPSSRSPHSFSRSPPSGAPPLYYDSNPYDILGNIPEFGVSPTNNVSPSYSDKV</sequence>
<accession>A0A151WQJ1</accession>
<protein>
    <recommendedName>
        <fullName evidence="4">Nucleic-acid-binding protein from mobile element jockey</fullName>
    </recommendedName>
</protein>
<evidence type="ECO:0008006" key="4">
    <source>
        <dbReference type="Google" id="ProtNLM"/>
    </source>
</evidence>
<dbReference type="Proteomes" id="UP000075809">
    <property type="component" value="Unassembled WGS sequence"/>
</dbReference>